<keyword evidence="8" id="KW-1185">Reference proteome</keyword>
<dbReference type="PRINTS" id="PR01840">
    <property type="entry name" value="TATCFAMILY"/>
</dbReference>
<comment type="similarity">
    <text evidence="5">Belongs to the TatC family.</text>
</comment>
<accession>A0ABS9KCW7</accession>
<feature type="region of interest" description="Disordered" evidence="6">
    <location>
        <begin position="1"/>
        <end position="27"/>
    </location>
</feature>
<reference evidence="7" key="2">
    <citation type="submission" date="2024-05" db="EMBL/GenBank/DDBJ databases">
        <title>Rhodohalobacter halophilus gen. nov., sp. nov., a moderately halophilic member of the family Balneolaceae.</title>
        <authorList>
            <person name="Xia J."/>
        </authorList>
    </citation>
    <scope>NUCLEOTIDE SEQUENCE</scope>
    <source>
        <strain evidence="7">WB101</strain>
    </source>
</reference>
<evidence type="ECO:0000256" key="3">
    <source>
        <dbReference type="ARBA" id="ARBA00022989"/>
    </source>
</evidence>
<protein>
    <recommendedName>
        <fullName evidence="5">Sec-independent protein translocase protein TatC</fullName>
    </recommendedName>
</protein>
<evidence type="ECO:0000256" key="5">
    <source>
        <dbReference type="HAMAP-Rule" id="MF_00902"/>
    </source>
</evidence>
<dbReference type="Pfam" id="PF00902">
    <property type="entry name" value="TatC"/>
    <property type="match status" value="1"/>
</dbReference>
<feature type="transmembrane region" description="Helical" evidence="5">
    <location>
        <begin position="104"/>
        <end position="129"/>
    </location>
</feature>
<comment type="caution">
    <text evidence="7">The sequence shown here is derived from an EMBL/GenBank/DDBJ whole genome shotgun (WGS) entry which is preliminary data.</text>
</comment>
<feature type="transmembrane region" description="Helical" evidence="5">
    <location>
        <begin position="226"/>
        <end position="242"/>
    </location>
</feature>
<dbReference type="NCBIfam" id="TIGR00945">
    <property type="entry name" value="tatC"/>
    <property type="match status" value="1"/>
</dbReference>
<dbReference type="InterPro" id="IPR002033">
    <property type="entry name" value="TatC"/>
</dbReference>
<evidence type="ECO:0000256" key="1">
    <source>
        <dbReference type="ARBA" id="ARBA00004141"/>
    </source>
</evidence>
<dbReference type="PANTHER" id="PTHR30371:SF0">
    <property type="entry name" value="SEC-INDEPENDENT PROTEIN TRANSLOCASE PROTEIN TATC, CHLOROPLASTIC-RELATED"/>
    <property type="match status" value="1"/>
</dbReference>
<comment type="subunit">
    <text evidence="5">Forms a complex with TatA.</text>
</comment>
<dbReference type="PANTHER" id="PTHR30371">
    <property type="entry name" value="SEC-INDEPENDENT PROTEIN TRANSLOCASE PROTEIN TATC"/>
    <property type="match status" value="1"/>
</dbReference>
<comment type="subcellular location">
    <subcellularLocation>
        <location evidence="5">Cell membrane</location>
        <topology evidence="5">Multi-pass membrane protein</topology>
    </subcellularLocation>
    <subcellularLocation>
        <location evidence="1">Membrane</location>
        <topology evidence="1">Multi-pass membrane protein</topology>
    </subcellularLocation>
</comment>
<keyword evidence="4 5" id="KW-0472">Membrane</keyword>
<dbReference type="HAMAP" id="MF_00902">
    <property type="entry name" value="TatC"/>
    <property type="match status" value="1"/>
</dbReference>
<gene>
    <name evidence="5 7" type="primary">tatC</name>
    <name evidence="7" type="ORF">L6773_08935</name>
</gene>
<feature type="transmembrane region" description="Helical" evidence="5">
    <location>
        <begin position="44"/>
        <end position="66"/>
    </location>
</feature>
<keyword evidence="5" id="KW-0813">Transport</keyword>
<comment type="function">
    <text evidence="5">Part of the twin-arginine translocation (Tat) system that transports large folded proteins containing a characteristic twin-arginine motif in their signal peptide across membranes.</text>
</comment>
<keyword evidence="5" id="KW-0653">Protein transport</keyword>
<organism evidence="7 8">
    <name type="scientific">Rhodohalobacter sulfatireducens</name>
    <dbReference type="NCBI Taxonomy" id="2911366"/>
    <lineage>
        <taxon>Bacteria</taxon>
        <taxon>Pseudomonadati</taxon>
        <taxon>Balneolota</taxon>
        <taxon>Balneolia</taxon>
        <taxon>Balneolales</taxon>
        <taxon>Balneolaceae</taxon>
        <taxon>Rhodohalobacter</taxon>
    </lineage>
</organism>
<evidence type="ECO:0000313" key="7">
    <source>
        <dbReference type="EMBL" id="MCG2588688.1"/>
    </source>
</evidence>
<keyword evidence="5" id="KW-1003">Cell membrane</keyword>
<feature type="transmembrane region" description="Helical" evidence="5">
    <location>
        <begin position="248"/>
        <end position="267"/>
    </location>
</feature>
<dbReference type="RefSeq" id="WP_237853529.1">
    <property type="nucleotide sequence ID" value="NZ_JAKLWS010000009.1"/>
</dbReference>
<dbReference type="Proteomes" id="UP001165366">
    <property type="component" value="Unassembled WGS sequence"/>
</dbReference>
<evidence type="ECO:0000313" key="8">
    <source>
        <dbReference type="Proteomes" id="UP001165366"/>
    </source>
</evidence>
<feature type="compositionally biased region" description="Polar residues" evidence="6">
    <location>
        <begin position="1"/>
        <end position="12"/>
    </location>
</feature>
<name>A0ABS9KCW7_9BACT</name>
<sequence>MSESTESSNRSIMGSILPKAKPPKKDPTASMSFLDHLEELRWRILKGLAGVFGGVIIAFIFSDFFINEFILGPAKEDFFMYQIMPIDAIGLELISRRLPGQFFTYWGTLIIIGGIIGAPFFIYQLWAFIEPALESGEKIKTFLNSMFITFFFFLGVSFGYLILVPFAVQFFTQFVIADFINNEFDINEYFTSVAVWTLACGVIFQVPVISWFLSKIGLVTPEGMKKFRRHAIIGALILSAFLTPPDPVSQVMIAVPLILLYQLSILLSRIANRKRKKEMEAAFSNQ</sequence>
<keyword evidence="5" id="KW-0811">Translocation</keyword>
<proteinExistence type="inferred from homology"/>
<feature type="transmembrane region" description="Helical" evidence="5">
    <location>
        <begin position="141"/>
        <end position="163"/>
    </location>
</feature>
<reference evidence="7" key="1">
    <citation type="submission" date="2022-01" db="EMBL/GenBank/DDBJ databases">
        <authorList>
            <person name="Wang Y."/>
        </authorList>
    </citation>
    <scope>NUCLEOTIDE SEQUENCE</scope>
    <source>
        <strain evidence="7">WB101</strain>
    </source>
</reference>
<evidence type="ECO:0000256" key="6">
    <source>
        <dbReference type="SAM" id="MobiDB-lite"/>
    </source>
</evidence>
<evidence type="ECO:0000256" key="4">
    <source>
        <dbReference type="ARBA" id="ARBA00023136"/>
    </source>
</evidence>
<keyword evidence="2 5" id="KW-0812">Transmembrane</keyword>
<feature type="transmembrane region" description="Helical" evidence="5">
    <location>
        <begin position="193"/>
        <end position="214"/>
    </location>
</feature>
<dbReference type="EMBL" id="JAKLWS010000009">
    <property type="protein sequence ID" value="MCG2588688.1"/>
    <property type="molecule type" value="Genomic_DNA"/>
</dbReference>
<evidence type="ECO:0000256" key="2">
    <source>
        <dbReference type="ARBA" id="ARBA00022692"/>
    </source>
</evidence>
<keyword evidence="3 5" id="KW-1133">Transmembrane helix</keyword>